<reference evidence="1" key="1">
    <citation type="submission" date="2021-02" db="EMBL/GenBank/DDBJ databases">
        <authorList>
            <person name="Nowell W R."/>
        </authorList>
    </citation>
    <scope>NUCLEOTIDE SEQUENCE</scope>
</reference>
<organism evidence="1 2">
    <name type="scientific">Rotaria sordida</name>
    <dbReference type="NCBI Taxonomy" id="392033"/>
    <lineage>
        <taxon>Eukaryota</taxon>
        <taxon>Metazoa</taxon>
        <taxon>Spiralia</taxon>
        <taxon>Gnathifera</taxon>
        <taxon>Rotifera</taxon>
        <taxon>Eurotatoria</taxon>
        <taxon>Bdelloidea</taxon>
        <taxon>Philodinida</taxon>
        <taxon>Philodinidae</taxon>
        <taxon>Rotaria</taxon>
    </lineage>
</organism>
<dbReference type="EMBL" id="CAJOBE010007454">
    <property type="protein sequence ID" value="CAF4036561.1"/>
    <property type="molecule type" value="Genomic_DNA"/>
</dbReference>
<sequence length="352" mass="41007">MEIIENEDSSLYDDHECINGNSNCLIKHTSKELNVDNDDAISIMLNYGYNETVTIEEEQSDDDNSILPDKLSLYNYTIDSTYDYCEAFIIIARQANLSKNSIDDKLFLIKSDVPVPNNLRPTEEKLLLLLGVTELFTKRSICLLCYNEFNYQQKICSQCCSTDKNSIAYVRSIVELPPKLRSQRCNMLIISIWIVCIEPPAKLWLNYSVNKLKIIKNQSEHMNNKRQYCYDTIHFRTTSQYLKFSKKAGRTQSNIDGYLGESVLGHAKLIILSIYQKLKQVQRKELNFYLANQALPRIKEECIEHWSKRIRPSRTNKNNDEQLQDDDNDDELPDMIERTLQMAGNTFQHLRI</sequence>
<dbReference type="Proteomes" id="UP000663874">
    <property type="component" value="Unassembled WGS sequence"/>
</dbReference>
<protein>
    <submittedName>
        <fullName evidence="1">Uncharacterized protein</fullName>
    </submittedName>
</protein>
<proteinExistence type="predicted"/>
<dbReference type="AlphaFoldDB" id="A0A819R4U7"/>
<name>A0A819R4U7_9BILA</name>
<accession>A0A819R4U7</accession>
<comment type="caution">
    <text evidence="1">The sequence shown here is derived from an EMBL/GenBank/DDBJ whole genome shotgun (WGS) entry which is preliminary data.</text>
</comment>
<evidence type="ECO:0000313" key="2">
    <source>
        <dbReference type="Proteomes" id="UP000663874"/>
    </source>
</evidence>
<evidence type="ECO:0000313" key="1">
    <source>
        <dbReference type="EMBL" id="CAF4036561.1"/>
    </source>
</evidence>
<gene>
    <name evidence="1" type="ORF">FNK824_LOCUS27939</name>
</gene>